<gene>
    <name evidence="3" type="ORF">LCGC14_2463580</name>
</gene>
<keyword evidence="2" id="KW-0560">Oxidoreductase</keyword>
<dbReference type="AlphaFoldDB" id="A0A0F9BD11"/>
<dbReference type="PANTHER" id="PTHR11091">
    <property type="entry name" value="OXIDOREDUCTASE-RELATED"/>
    <property type="match status" value="1"/>
</dbReference>
<evidence type="ECO:0000256" key="1">
    <source>
        <dbReference type="ARBA" id="ARBA00006056"/>
    </source>
</evidence>
<evidence type="ECO:0008006" key="4">
    <source>
        <dbReference type="Google" id="ProtNLM"/>
    </source>
</evidence>
<dbReference type="Gene3D" id="3.30.1370.60">
    <property type="entry name" value="Hypothetical oxidoreductase yiak, domain 2"/>
    <property type="match status" value="1"/>
</dbReference>
<dbReference type="GO" id="GO:0016491">
    <property type="term" value="F:oxidoreductase activity"/>
    <property type="evidence" value="ECO:0007669"/>
    <property type="project" value="UniProtKB-KW"/>
</dbReference>
<feature type="non-terminal residue" evidence="3">
    <location>
        <position position="1"/>
    </location>
</feature>
<dbReference type="PANTHER" id="PTHR11091:SF0">
    <property type="entry name" value="MALATE DEHYDROGENASE"/>
    <property type="match status" value="1"/>
</dbReference>
<dbReference type="InterPro" id="IPR003767">
    <property type="entry name" value="Malate/L-lactate_DH-like"/>
</dbReference>
<proteinExistence type="inferred from homology"/>
<accession>A0A0F9BD11</accession>
<protein>
    <recommendedName>
        <fullName evidence="4">Ldh family oxidoreductase</fullName>
    </recommendedName>
</protein>
<sequence>AQAVRLEVGQQGAHERPNVPLLAQAGPHQQRVVPLRQRLSYGMGAVAIRRSSHFGAAGAYAIEIARNGMMGLAFCNSDAFVRLHDGAARFHGTNPIAAAAPTGGADQWLLDMATSSIPFNRVKLNRSLGLPLPEHAASDASGLDITDPEAVEMLAPLGGAMFGYKGAGLGGLAEILSSAFSDAPLSQELPSMTSDEISTPRELGAFVMALDPAAFLGLDVFQSVMQRYLGLLQGSATAPGARVMAPGDREWAEAARRREVGIRLDPVSREALEEFATAHGLTPLAWTAEGA</sequence>
<dbReference type="EMBL" id="LAZR01038415">
    <property type="protein sequence ID" value="KKL19625.1"/>
    <property type="molecule type" value="Genomic_DNA"/>
</dbReference>
<name>A0A0F9BD11_9ZZZZ</name>
<comment type="similarity">
    <text evidence="1">Belongs to the LDH2/MDH2 oxidoreductase family.</text>
</comment>
<dbReference type="InterPro" id="IPR043143">
    <property type="entry name" value="Mal/L-sulf/L-lact_DH-like_NADP"/>
</dbReference>
<evidence type="ECO:0000256" key="2">
    <source>
        <dbReference type="ARBA" id="ARBA00023002"/>
    </source>
</evidence>
<dbReference type="Pfam" id="PF02615">
    <property type="entry name" value="Ldh_2"/>
    <property type="match status" value="1"/>
</dbReference>
<dbReference type="InterPro" id="IPR036111">
    <property type="entry name" value="Mal/L-sulfo/L-lacto_DH-like_sf"/>
</dbReference>
<comment type="caution">
    <text evidence="3">The sequence shown here is derived from an EMBL/GenBank/DDBJ whole genome shotgun (WGS) entry which is preliminary data.</text>
</comment>
<dbReference type="SUPFAM" id="SSF89733">
    <property type="entry name" value="L-sulfolactate dehydrogenase-like"/>
    <property type="match status" value="1"/>
</dbReference>
<organism evidence="3">
    <name type="scientific">marine sediment metagenome</name>
    <dbReference type="NCBI Taxonomy" id="412755"/>
    <lineage>
        <taxon>unclassified sequences</taxon>
        <taxon>metagenomes</taxon>
        <taxon>ecological metagenomes</taxon>
    </lineage>
</organism>
<reference evidence="3" key="1">
    <citation type="journal article" date="2015" name="Nature">
        <title>Complex archaea that bridge the gap between prokaryotes and eukaryotes.</title>
        <authorList>
            <person name="Spang A."/>
            <person name="Saw J.H."/>
            <person name="Jorgensen S.L."/>
            <person name="Zaremba-Niedzwiedzka K."/>
            <person name="Martijn J."/>
            <person name="Lind A.E."/>
            <person name="van Eijk R."/>
            <person name="Schleper C."/>
            <person name="Guy L."/>
            <person name="Ettema T.J."/>
        </authorList>
    </citation>
    <scope>NUCLEOTIDE SEQUENCE</scope>
</reference>
<evidence type="ECO:0000313" key="3">
    <source>
        <dbReference type="EMBL" id="KKL19625.1"/>
    </source>
</evidence>